<dbReference type="Proteomes" id="UP001501598">
    <property type="component" value="Unassembled WGS sequence"/>
</dbReference>
<name>A0ABP8RTA1_9PSEU</name>
<comment type="subunit">
    <text evidence="2">Monomer. Interacts with PqqE.</text>
</comment>
<organism evidence="5 6">
    <name type="scientific">Pseudonocardia xishanensis</name>
    <dbReference type="NCBI Taxonomy" id="630995"/>
    <lineage>
        <taxon>Bacteria</taxon>
        <taxon>Bacillati</taxon>
        <taxon>Actinomycetota</taxon>
        <taxon>Actinomycetes</taxon>
        <taxon>Pseudonocardiales</taxon>
        <taxon>Pseudonocardiaceae</taxon>
        <taxon>Pseudonocardia</taxon>
    </lineage>
</organism>
<evidence type="ECO:0000313" key="5">
    <source>
        <dbReference type="EMBL" id="GAA4548324.1"/>
    </source>
</evidence>
<dbReference type="Gene3D" id="1.10.10.1150">
    <property type="entry name" value="Coenzyme PQQ synthesis protein D (PqqD)"/>
    <property type="match status" value="1"/>
</dbReference>
<protein>
    <submittedName>
        <fullName evidence="5">Pyrroloquinoline quinone biosynthesis peptide chaperone PqqD</fullName>
    </submittedName>
</protein>
<sequence>MTAPDRIPTRPQPPGPQPPDPVLSDGVRPRLARHVRMSFCRTRQRHILQLPETVVVLRGSGASILELCDGRRTVAEIVAELGLRFGTVPDDEVLRFLSRLVARRWVELAGETTDG</sequence>
<dbReference type="EMBL" id="BAABGT010000040">
    <property type="protein sequence ID" value="GAA4548324.1"/>
    <property type="molecule type" value="Genomic_DNA"/>
</dbReference>
<evidence type="ECO:0000256" key="1">
    <source>
        <dbReference type="ARBA" id="ARBA00004886"/>
    </source>
</evidence>
<dbReference type="InterPro" id="IPR008792">
    <property type="entry name" value="PQQD"/>
</dbReference>
<evidence type="ECO:0000256" key="2">
    <source>
        <dbReference type="ARBA" id="ARBA00011741"/>
    </source>
</evidence>
<evidence type="ECO:0000313" key="6">
    <source>
        <dbReference type="Proteomes" id="UP001501598"/>
    </source>
</evidence>
<dbReference type="InterPro" id="IPR022479">
    <property type="entry name" value="PqqD_bac"/>
</dbReference>
<feature type="compositionally biased region" description="Pro residues" evidence="4">
    <location>
        <begin position="10"/>
        <end position="21"/>
    </location>
</feature>
<keyword evidence="3" id="KW-0884">PQQ biosynthesis</keyword>
<gene>
    <name evidence="5" type="primary">pqqD</name>
    <name evidence="5" type="ORF">GCM10023175_34310</name>
</gene>
<proteinExistence type="predicted"/>
<dbReference type="NCBIfam" id="TIGR03859">
    <property type="entry name" value="PQQ_PqqD"/>
    <property type="match status" value="1"/>
</dbReference>
<feature type="region of interest" description="Disordered" evidence="4">
    <location>
        <begin position="1"/>
        <end position="26"/>
    </location>
</feature>
<reference evidence="6" key="1">
    <citation type="journal article" date="2019" name="Int. J. Syst. Evol. Microbiol.">
        <title>The Global Catalogue of Microorganisms (GCM) 10K type strain sequencing project: providing services to taxonomists for standard genome sequencing and annotation.</title>
        <authorList>
            <consortium name="The Broad Institute Genomics Platform"/>
            <consortium name="The Broad Institute Genome Sequencing Center for Infectious Disease"/>
            <person name="Wu L."/>
            <person name="Ma J."/>
        </authorList>
    </citation>
    <scope>NUCLEOTIDE SEQUENCE [LARGE SCALE GENOMIC DNA]</scope>
    <source>
        <strain evidence="6">JCM 17906</strain>
    </source>
</reference>
<accession>A0ABP8RTA1</accession>
<dbReference type="InterPro" id="IPR041881">
    <property type="entry name" value="PqqD_sf"/>
</dbReference>
<evidence type="ECO:0000256" key="4">
    <source>
        <dbReference type="SAM" id="MobiDB-lite"/>
    </source>
</evidence>
<comment type="caution">
    <text evidence="5">The sequence shown here is derived from an EMBL/GenBank/DDBJ whole genome shotgun (WGS) entry which is preliminary data.</text>
</comment>
<evidence type="ECO:0000256" key="3">
    <source>
        <dbReference type="ARBA" id="ARBA00022905"/>
    </source>
</evidence>
<dbReference type="Pfam" id="PF05402">
    <property type="entry name" value="PqqD"/>
    <property type="match status" value="1"/>
</dbReference>
<dbReference type="RefSeq" id="WP_345419000.1">
    <property type="nucleotide sequence ID" value="NZ_BAABGT010000040.1"/>
</dbReference>
<comment type="pathway">
    <text evidence="1">Cofactor biosynthesis; pyrroloquinoline quinone biosynthesis.</text>
</comment>
<keyword evidence="6" id="KW-1185">Reference proteome</keyword>